<organism evidence="1 2">
    <name type="scientific">Canavalia gladiata</name>
    <name type="common">Sword bean</name>
    <name type="synonym">Dolichos gladiatus</name>
    <dbReference type="NCBI Taxonomy" id="3824"/>
    <lineage>
        <taxon>Eukaryota</taxon>
        <taxon>Viridiplantae</taxon>
        <taxon>Streptophyta</taxon>
        <taxon>Embryophyta</taxon>
        <taxon>Tracheophyta</taxon>
        <taxon>Spermatophyta</taxon>
        <taxon>Magnoliopsida</taxon>
        <taxon>eudicotyledons</taxon>
        <taxon>Gunneridae</taxon>
        <taxon>Pentapetalae</taxon>
        <taxon>rosids</taxon>
        <taxon>fabids</taxon>
        <taxon>Fabales</taxon>
        <taxon>Fabaceae</taxon>
        <taxon>Papilionoideae</taxon>
        <taxon>50 kb inversion clade</taxon>
        <taxon>NPAAA clade</taxon>
        <taxon>indigoferoid/millettioid clade</taxon>
        <taxon>Phaseoleae</taxon>
        <taxon>Canavalia</taxon>
    </lineage>
</organism>
<accession>A0AAN9LNB7</accession>
<reference evidence="1 2" key="1">
    <citation type="submission" date="2024-01" db="EMBL/GenBank/DDBJ databases">
        <title>The genomes of 5 underutilized Papilionoideae crops provide insights into root nodulation and disease resistanc.</title>
        <authorList>
            <person name="Jiang F."/>
        </authorList>
    </citation>
    <scope>NUCLEOTIDE SEQUENCE [LARGE SCALE GENOMIC DNA]</scope>
    <source>
        <strain evidence="1">LVBAO_FW01</strain>
        <tissue evidence="1">Leaves</tissue>
    </source>
</reference>
<name>A0AAN9LNB7_CANGL</name>
<gene>
    <name evidence="1" type="ORF">VNO77_19880</name>
</gene>
<evidence type="ECO:0000313" key="1">
    <source>
        <dbReference type="EMBL" id="KAK7339225.1"/>
    </source>
</evidence>
<dbReference type="Proteomes" id="UP001367508">
    <property type="component" value="Unassembled WGS sequence"/>
</dbReference>
<comment type="caution">
    <text evidence="1">The sequence shown here is derived from an EMBL/GenBank/DDBJ whole genome shotgun (WGS) entry which is preliminary data.</text>
</comment>
<sequence>MGLQLGFSISTDDAAYAVFLQFEELLASIAKVSPSSPKPSSPLPSSDIPYTFLLDSQLLPTATKASHHSLPPSPTLSFMPLCVPYLYFLRRKLCINIDTPMPPYSFEVITMFDQILPCLMVEDLSVINGPHLLTFKFS</sequence>
<proteinExistence type="predicted"/>
<keyword evidence="2" id="KW-1185">Reference proteome</keyword>
<evidence type="ECO:0000313" key="2">
    <source>
        <dbReference type="Proteomes" id="UP001367508"/>
    </source>
</evidence>
<dbReference type="EMBL" id="JAYMYQ010000004">
    <property type="protein sequence ID" value="KAK7339225.1"/>
    <property type="molecule type" value="Genomic_DNA"/>
</dbReference>
<dbReference type="AlphaFoldDB" id="A0AAN9LNB7"/>
<protein>
    <submittedName>
        <fullName evidence="1">Uncharacterized protein</fullName>
    </submittedName>
</protein>